<dbReference type="OrthoDB" id="9800519at2"/>
<dbReference type="PROSITE" id="PS51197">
    <property type="entry name" value="HTH_RRF2_2"/>
    <property type="match status" value="1"/>
</dbReference>
<dbReference type="InterPro" id="IPR006311">
    <property type="entry name" value="TAT_signal"/>
</dbReference>
<sequence length="150" mass="16112">MIQLSRRSLLAVTAVVDIALHARPTPVAAKALAARHELPPRHLETVLQALVRVGILKGVRGPRGGYELAKERRRITAGEIVRAAMQANADEALPPLPQSALVDVVIDPMMQQAMEAWLAKLDAVTVADLCREAEGRAATGKPAIDTDFTI</sequence>
<organism evidence="1 2">
    <name type="scientific">Bosea lupini</name>
    <dbReference type="NCBI Taxonomy" id="1036779"/>
    <lineage>
        <taxon>Bacteria</taxon>
        <taxon>Pseudomonadati</taxon>
        <taxon>Pseudomonadota</taxon>
        <taxon>Alphaproteobacteria</taxon>
        <taxon>Hyphomicrobiales</taxon>
        <taxon>Boseaceae</taxon>
        <taxon>Bosea</taxon>
    </lineage>
</organism>
<dbReference type="PROSITE" id="PS51318">
    <property type="entry name" value="TAT"/>
    <property type="match status" value="1"/>
</dbReference>
<dbReference type="EMBL" id="FOAN01000004">
    <property type="protein sequence ID" value="SEL50157.1"/>
    <property type="molecule type" value="Genomic_DNA"/>
</dbReference>
<dbReference type="NCBIfam" id="TIGR00738">
    <property type="entry name" value="rrf2_super"/>
    <property type="match status" value="1"/>
</dbReference>
<protein>
    <submittedName>
        <fullName evidence="1">Rrf2 family protein</fullName>
    </submittedName>
</protein>
<dbReference type="InterPro" id="IPR036388">
    <property type="entry name" value="WH-like_DNA-bd_sf"/>
</dbReference>
<dbReference type="RefSeq" id="WP_091834704.1">
    <property type="nucleotide sequence ID" value="NZ_FOAN01000004.1"/>
</dbReference>
<dbReference type="GO" id="GO:0003700">
    <property type="term" value="F:DNA-binding transcription factor activity"/>
    <property type="evidence" value="ECO:0007669"/>
    <property type="project" value="TreeGrafter"/>
</dbReference>
<name>A0A1H7QS78_9HYPH</name>
<dbReference type="Proteomes" id="UP000199664">
    <property type="component" value="Unassembled WGS sequence"/>
</dbReference>
<dbReference type="GO" id="GO:0005829">
    <property type="term" value="C:cytosol"/>
    <property type="evidence" value="ECO:0007669"/>
    <property type="project" value="TreeGrafter"/>
</dbReference>
<dbReference type="InterPro" id="IPR036390">
    <property type="entry name" value="WH_DNA-bd_sf"/>
</dbReference>
<dbReference type="InterPro" id="IPR000944">
    <property type="entry name" value="Tscrpt_reg_Rrf2"/>
</dbReference>
<dbReference type="PANTHER" id="PTHR33221">
    <property type="entry name" value="WINGED HELIX-TURN-HELIX TRANSCRIPTIONAL REGULATOR, RRF2 FAMILY"/>
    <property type="match status" value="1"/>
</dbReference>
<accession>A0A1H7QS78</accession>
<evidence type="ECO:0000313" key="2">
    <source>
        <dbReference type="Proteomes" id="UP000199664"/>
    </source>
</evidence>
<dbReference type="PANTHER" id="PTHR33221:SF16">
    <property type="entry name" value="HTH-TYPE TRANSCRIPTIONAL REGULATOR SLR0846-RELATED"/>
    <property type="match status" value="1"/>
</dbReference>
<reference evidence="2" key="1">
    <citation type="submission" date="2016-10" db="EMBL/GenBank/DDBJ databases">
        <authorList>
            <person name="Varghese N."/>
            <person name="Submissions S."/>
        </authorList>
    </citation>
    <scope>NUCLEOTIDE SEQUENCE [LARGE SCALE GENOMIC DNA]</scope>
    <source>
        <strain evidence="2">LMG 26383,CCUG 61248,R- 45681</strain>
    </source>
</reference>
<proteinExistence type="predicted"/>
<dbReference type="AlphaFoldDB" id="A0A1H7QS78"/>
<gene>
    <name evidence="1" type="ORF">SAMN04515666_10492</name>
</gene>
<evidence type="ECO:0000313" key="1">
    <source>
        <dbReference type="EMBL" id="SEL50157.1"/>
    </source>
</evidence>
<dbReference type="Gene3D" id="1.10.10.10">
    <property type="entry name" value="Winged helix-like DNA-binding domain superfamily/Winged helix DNA-binding domain"/>
    <property type="match status" value="1"/>
</dbReference>
<dbReference type="SUPFAM" id="SSF46785">
    <property type="entry name" value="Winged helix' DNA-binding domain"/>
    <property type="match status" value="1"/>
</dbReference>
<dbReference type="STRING" id="1036779.SAMN04515666_10492"/>
<keyword evidence="2" id="KW-1185">Reference proteome</keyword>
<dbReference type="Pfam" id="PF02082">
    <property type="entry name" value="Rrf2"/>
    <property type="match status" value="1"/>
</dbReference>